<evidence type="ECO:0000259" key="1">
    <source>
        <dbReference type="Pfam" id="PF04965"/>
    </source>
</evidence>
<protein>
    <recommendedName>
        <fullName evidence="1">IraD/Gp25-like domain-containing protein</fullName>
    </recommendedName>
</protein>
<feature type="domain" description="IraD/Gp25-like" evidence="1">
    <location>
        <begin position="17"/>
        <end position="86"/>
    </location>
</feature>
<dbReference type="Pfam" id="PF04965">
    <property type="entry name" value="GPW_gp25"/>
    <property type="match status" value="1"/>
</dbReference>
<comment type="caution">
    <text evidence="2">The sequence shown here is derived from an EMBL/GenBank/DDBJ whole genome shotgun (WGS) entry which is preliminary data.</text>
</comment>
<evidence type="ECO:0000313" key="3">
    <source>
        <dbReference type="Proteomes" id="UP001143509"/>
    </source>
</evidence>
<dbReference type="Proteomes" id="UP001143509">
    <property type="component" value="Unassembled WGS sequence"/>
</dbReference>
<dbReference type="EMBL" id="BSFD01000010">
    <property type="protein sequence ID" value="GLK49608.1"/>
    <property type="molecule type" value="Genomic_DNA"/>
</dbReference>
<proteinExistence type="predicted"/>
<reference evidence="2" key="2">
    <citation type="submission" date="2023-01" db="EMBL/GenBank/DDBJ databases">
        <authorList>
            <person name="Sun Q."/>
            <person name="Evtushenko L."/>
        </authorList>
    </citation>
    <scope>NUCLEOTIDE SEQUENCE</scope>
    <source>
        <strain evidence="2">VKM B-1499</strain>
    </source>
</reference>
<keyword evidence="3" id="KW-1185">Reference proteome</keyword>
<organism evidence="2 3">
    <name type="scientific">Brevundimonas intermedia</name>
    <dbReference type="NCBI Taxonomy" id="74315"/>
    <lineage>
        <taxon>Bacteria</taxon>
        <taxon>Pseudomonadati</taxon>
        <taxon>Pseudomonadota</taxon>
        <taxon>Alphaproteobacteria</taxon>
        <taxon>Caulobacterales</taxon>
        <taxon>Caulobacteraceae</taxon>
        <taxon>Brevundimonas</taxon>
    </lineage>
</organism>
<dbReference type="SUPFAM" id="SSF160719">
    <property type="entry name" value="gpW/gp25-like"/>
    <property type="match status" value="1"/>
</dbReference>
<sequence length="117" mass="13105">MSGLNRFTGRRLDPNSDEHLVQSIGDILSTPLNLRIGRRAYGSEIPDLIDQPLNARTRIRIFAATAMALQNFEPRVRLKRVQLLVSALGRASLQLDVIRTDRPRRTSATLSVSLRTA</sequence>
<accession>A0ABQ5TB51</accession>
<dbReference type="RefSeq" id="WP_271165798.1">
    <property type="nucleotide sequence ID" value="NZ_BSFD01000010.1"/>
</dbReference>
<dbReference type="InterPro" id="IPR007048">
    <property type="entry name" value="IraD/Gp25-like"/>
</dbReference>
<reference evidence="2" key="1">
    <citation type="journal article" date="2014" name="Int. J. Syst. Evol. Microbiol.">
        <title>Complete genome of a new Firmicutes species belonging to the dominant human colonic microbiota ('Ruminococcus bicirculans') reveals two chromosomes and a selective capacity to utilize plant glucans.</title>
        <authorList>
            <consortium name="NISC Comparative Sequencing Program"/>
            <person name="Wegmann U."/>
            <person name="Louis P."/>
            <person name="Goesmann A."/>
            <person name="Henrissat B."/>
            <person name="Duncan S.H."/>
            <person name="Flint H.J."/>
        </authorList>
    </citation>
    <scope>NUCLEOTIDE SEQUENCE</scope>
    <source>
        <strain evidence="2">VKM B-1499</strain>
    </source>
</reference>
<gene>
    <name evidence="2" type="ORF">GCM10017620_25810</name>
</gene>
<dbReference type="Gene3D" id="3.10.450.40">
    <property type="match status" value="1"/>
</dbReference>
<evidence type="ECO:0000313" key="2">
    <source>
        <dbReference type="EMBL" id="GLK49608.1"/>
    </source>
</evidence>
<name>A0ABQ5TB51_9CAUL</name>